<keyword evidence="1" id="KW-0812">Transmembrane</keyword>
<feature type="transmembrane region" description="Helical" evidence="1">
    <location>
        <begin position="190"/>
        <end position="213"/>
    </location>
</feature>
<protein>
    <recommendedName>
        <fullName evidence="2">DUF6534 domain-containing protein</fullName>
    </recommendedName>
</protein>
<feature type="domain" description="DUF6534" evidence="2">
    <location>
        <begin position="202"/>
        <end position="288"/>
    </location>
</feature>
<dbReference type="Pfam" id="PF20152">
    <property type="entry name" value="DUF6534"/>
    <property type="match status" value="1"/>
</dbReference>
<reference evidence="4" key="2">
    <citation type="submission" date="2015-01" db="EMBL/GenBank/DDBJ databases">
        <title>Evolutionary Origins and Diversification of the Mycorrhizal Mutualists.</title>
        <authorList>
            <consortium name="DOE Joint Genome Institute"/>
            <consortium name="Mycorrhizal Genomics Consortium"/>
            <person name="Kohler A."/>
            <person name="Kuo A."/>
            <person name="Nagy L.G."/>
            <person name="Floudas D."/>
            <person name="Copeland A."/>
            <person name="Barry K.W."/>
            <person name="Cichocki N."/>
            <person name="Veneault-Fourrey C."/>
            <person name="LaButti K."/>
            <person name="Lindquist E.A."/>
            <person name="Lipzen A."/>
            <person name="Lundell T."/>
            <person name="Morin E."/>
            <person name="Murat C."/>
            <person name="Riley R."/>
            <person name="Ohm R."/>
            <person name="Sun H."/>
            <person name="Tunlid A."/>
            <person name="Henrissat B."/>
            <person name="Grigoriev I.V."/>
            <person name="Hibbett D.S."/>
            <person name="Martin F."/>
        </authorList>
    </citation>
    <scope>NUCLEOTIDE SEQUENCE [LARGE SCALE GENOMIC DNA]</scope>
    <source>
        <strain evidence="4">ATCC 200175</strain>
    </source>
</reference>
<sequence length="341" mass="37410">MQITAVRIPPEIKPVIRMVHPWQIAQRFIPEEMADPDFNPGLTIGPALVGAMTSSFLFGCAVLQTYGYYRHSPSDPKVLKGLVAALMLLTFGHIVCIMTWLWSLVVSSFGKPDEITIFSKPRTASVVLTPFIAILSQSFFVFRLFRLSHSFSLLLLCAFLSVLNIVGTLVNAAKTLDHSFMSGEGLDAPSWLTVLMVACGGACDLIITTGLVYNLRIQQSTSKLPQTANLFDKLTLWTIETGLVTSIATFLVIIFYCLMRNTFTWIGAFTVLADIYANTLLAALNSRRAVRRHTFILENFRGDAPGTSQAPYPEDLRPPDGTLTADAVVSDQASSVSLPPN</sequence>
<dbReference type="PANTHER" id="PTHR40465">
    <property type="entry name" value="CHROMOSOME 1, WHOLE GENOME SHOTGUN SEQUENCE"/>
    <property type="match status" value="1"/>
</dbReference>
<gene>
    <name evidence="3" type="ORF">PAXINDRAFT_20135</name>
</gene>
<proteinExistence type="predicted"/>
<accession>A0A0C9SMS2</accession>
<feature type="transmembrane region" description="Helical" evidence="1">
    <location>
        <begin position="81"/>
        <end position="103"/>
    </location>
</feature>
<evidence type="ECO:0000256" key="1">
    <source>
        <dbReference type="SAM" id="Phobius"/>
    </source>
</evidence>
<evidence type="ECO:0000313" key="4">
    <source>
        <dbReference type="Proteomes" id="UP000053647"/>
    </source>
</evidence>
<feature type="transmembrane region" description="Helical" evidence="1">
    <location>
        <begin position="123"/>
        <end position="144"/>
    </location>
</feature>
<feature type="transmembrane region" description="Helical" evidence="1">
    <location>
        <begin position="262"/>
        <end position="284"/>
    </location>
</feature>
<dbReference type="HOGENOM" id="CLU_046025_5_4_1"/>
<name>A0A0C9SMS2_PAXIN</name>
<keyword evidence="1" id="KW-1133">Transmembrane helix</keyword>
<dbReference type="AlphaFoldDB" id="A0A0C9SMS2"/>
<keyword evidence="1" id="KW-0472">Membrane</keyword>
<dbReference type="Proteomes" id="UP000053647">
    <property type="component" value="Unassembled WGS sequence"/>
</dbReference>
<organism evidence="3 4">
    <name type="scientific">Paxillus involutus ATCC 200175</name>
    <dbReference type="NCBI Taxonomy" id="664439"/>
    <lineage>
        <taxon>Eukaryota</taxon>
        <taxon>Fungi</taxon>
        <taxon>Dikarya</taxon>
        <taxon>Basidiomycota</taxon>
        <taxon>Agaricomycotina</taxon>
        <taxon>Agaricomycetes</taxon>
        <taxon>Agaricomycetidae</taxon>
        <taxon>Boletales</taxon>
        <taxon>Paxilineae</taxon>
        <taxon>Paxillaceae</taxon>
        <taxon>Paxillus</taxon>
    </lineage>
</organism>
<dbReference type="OrthoDB" id="2535105at2759"/>
<keyword evidence="4" id="KW-1185">Reference proteome</keyword>
<dbReference type="EMBL" id="KN820216">
    <property type="protein sequence ID" value="KIJ06669.1"/>
    <property type="molecule type" value="Genomic_DNA"/>
</dbReference>
<dbReference type="InterPro" id="IPR045339">
    <property type="entry name" value="DUF6534"/>
</dbReference>
<dbReference type="PANTHER" id="PTHR40465:SF1">
    <property type="entry name" value="DUF6534 DOMAIN-CONTAINING PROTEIN"/>
    <property type="match status" value="1"/>
</dbReference>
<feature type="transmembrane region" description="Helical" evidence="1">
    <location>
        <begin position="234"/>
        <end position="256"/>
    </location>
</feature>
<feature type="transmembrane region" description="Helical" evidence="1">
    <location>
        <begin position="151"/>
        <end position="170"/>
    </location>
</feature>
<evidence type="ECO:0000259" key="2">
    <source>
        <dbReference type="Pfam" id="PF20152"/>
    </source>
</evidence>
<feature type="transmembrane region" description="Helical" evidence="1">
    <location>
        <begin position="47"/>
        <end position="69"/>
    </location>
</feature>
<reference evidence="3 4" key="1">
    <citation type="submission" date="2014-06" db="EMBL/GenBank/DDBJ databases">
        <authorList>
            <consortium name="DOE Joint Genome Institute"/>
            <person name="Kuo A."/>
            <person name="Kohler A."/>
            <person name="Nagy L.G."/>
            <person name="Floudas D."/>
            <person name="Copeland A."/>
            <person name="Barry K.W."/>
            <person name="Cichocki N."/>
            <person name="Veneault-Fourrey C."/>
            <person name="LaButti K."/>
            <person name="Lindquist E.A."/>
            <person name="Lipzen A."/>
            <person name="Lundell T."/>
            <person name="Morin E."/>
            <person name="Murat C."/>
            <person name="Sun H."/>
            <person name="Tunlid A."/>
            <person name="Henrissat B."/>
            <person name="Grigoriev I.V."/>
            <person name="Hibbett D.S."/>
            <person name="Martin F."/>
            <person name="Nordberg H.P."/>
            <person name="Cantor M.N."/>
            <person name="Hua S.X."/>
        </authorList>
    </citation>
    <scope>NUCLEOTIDE SEQUENCE [LARGE SCALE GENOMIC DNA]</scope>
    <source>
        <strain evidence="3 4">ATCC 200175</strain>
    </source>
</reference>
<evidence type="ECO:0000313" key="3">
    <source>
        <dbReference type="EMBL" id="KIJ06669.1"/>
    </source>
</evidence>